<dbReference type="InterPro" id="IPR001509">
    <property type="entry name" value="Epimerase_deHydtase"/>
</dbReference>
<name>A0A4S4E683_CAMSN</name>
<dbReference type="Gene3D" id="3.40.50.720">
    <property type="entry name" value="NAD(P)-binding Rossmann-like Domain"/>
    <property type="match status" value="1"/>
</dbReference>
<sequence>MTTIRAEGLNCVVVTLTTRTEPLSLSSLFSFSLYIYHRARASMSSVSSFAAISSPPSSLNRASFASRLSSPFPFRHNTRFGVKCSYAEAGVKEDSNSGTIDVVADVKTERVVVLGGSGFVGSAICKAAVSKGIEAISLSRASLLLKFMGGSGDVFYANWDEVLAGATAVVSTLGGFGSEEQMQRINGEANVVAVTAAKDFGIPKFILISVHDYNLPSFLLSSGYFTGKRKAESEVKWCIIGFSYYVYDTETRMVIGVVLRPGFIYGKRRVDGFEIPLDLIGGPLERFLQATENFTKPLSSLPGSDLLLAPPVSVDDVAFAVINAITDDDFFGIFTIEQIKEAAAKVRV</sequence>
<evidence type="ECO:0000313" key="2">
    <source>
        <dbReference type="EMBL" id="THG11521.1"/>
    </source>
</evidence>
<dbReference type="AlphaFoldDB" id="A0A4S4E683"/>
<dbReference type="Proteomes" id="UP000306102">
    <property type="component" value="Unassembled WGS sequence"/>
</dbReference>
<dbReference type="EMBL" id="SDRB02007209">
    <property type="protein sequence ID" value="THG11521.1"/>
    <property type="molecule type" value="Genomic_DNA"/>
</dbReference>
<evidence type="ECO:0000313" key="3">
    <source>
        <dbReference type="Proteomes" id="UP000306102"/>
    </source>
</evidence>
<evidence type="ECO:0000259" key="1">
    <source>
        <dbReference type="Pfam" id="PF01370"/>
    </source>
</evidence>
<dbReference type="PANTHER" id="PTHR12126">
    <property type="entry name" value="NADH-UBIQUINONE OXIDOREDUCTASE 39 KDA SUBUNIT-RELATED"/>
    <property type="match status" value="1"/>
</dbReference>
<reference evidence="2 3" key="1">
    <citation type="journal article" date="2018" name="Proc. Natl. Acad. Sci. U.S.A.">
        <title>Draft genome sequence of Camellia sinensis var. sinensis provides insights into the evolution of the tea genome and tea quality.</title>
        <authorList>
            <person name="Wei C."/>
            <person name="Yang H."/>
            <person name="Wang S."/>
            <person name="Zhao J."/>
            <person name="Liu C."/>
            <person name="Gao L."/>
            <person name="Xia E."/>
            <person name="Lu Y."/>
            <person name="Tai Y."/>
            <person name="She G."/>
            <person name="Sun J."/>
            <person name="Cao H."/>
            <person name="Tong W."/>
            <person name="Gao Q."/>
            <person name="Li Y."/>
            <person name="Deng W."/>
            <person name="Jiang X."/>
            <person name="Wang W."/>
            <person name="Chen Q."/>
            <person name="Zhang S."/>
            <person name="Li H."/>
            <person name="Wu J."/>
            <person name="Wang P."/>
            <person name="Li P."/>
            <person name="Shi C."/>
            <person name="Zheng F."/>
            <person name="Jian J."/>
            <person name="Huang B."/>
            <person name="Shan D."/>
            <person name="Shi M."/>
            <person name="Fang C."/>
            <person name="Yue Y."/>
            <person name="Li F."/>
            <person name="Li D."/>
            <person name="Wei S."/>
            <person name="Han B."/>
            <person name="Jiang C."/>
            <person name="Yin Y."/>
            <person name="Xia T."/>
            <person name="Zhang Z."/>
            <person name="Bennetzen J.L."/>
            <person name="Zhao S."/>
            <person name="Wan X."/>
        </authorList>
    </citation>
    <scope>NUCLEOTIDE SEQUENCE [LARGE SCALE GENOMIC DNA]</scope>
    <source>
        <strain evidence="3">cv. Shuchazao</strain>
        <tissue evidence="2">Leaf</tissue>
    </source>
</reference>
<protein>
    <recommendedName>
        <fullName evidence="1">NAD-dependent epimerase/dehydratase domain-containing protein</fullName>
    </recommendedName>
</protein>
<dbReference type="Pfam" id="PF01370">
    <property type="entry name" value="Epimerase"/>
    <property type="match status" value="1"/>
</dbReference>
<feature type="domain" description="NAD-dependent epimerase/dehydratase" evidence="1">
    <location>
        <begin position="111"/>
        <end position="209"/>
    </location>
</feature>
<dbReference type="STRING" id="542762.A0A4S4E683"/>
<dbReference type="PANTHER" id="PTHR12126:SF5">
    <property type="entry name" value="OS04G0403500 PROTEIN"/>
    <property type="match status" value="1"/>
</dbReference>
<gene>
    <name evidence="2" type="ORF">TEA_017504</name>
</gene>
<dbReference type="FunFam" id="3.40.50.720:FF:000349">
    <property type="entry name" value="Uncharacterized protein At1g32220, chloroplastic"/>
    <property type="match status" value="1"/>
</dbReference>
<dbReference type="InterPro" id="IPR036291">
    <property type="entry name" value="NAD(P)-bd_dom_sf"/>
</dbReference>
<accession>A0A4S4E683</accession>
<dbReference type="InterPro" id="IPR051207">
    <property type="entry name" value="ComplexI_NDUFA9_subunit"/>
</dbReference>
<keyword evidence="3" id="KW-1185">Reference proteome</keyword>
<dbReference type="SUPFAM" id="SSF51735">
    <property type="entry name" value="NAD(P)-binding Rossmann-fold domains"/>
    <property type="match status" value="1"/>
</dbReference>
<proteinExistence type="predicted"/>
<dbReference type="GO" id="GO:0044877">
    <property type="term" value="F:protein-containing complex binding"/>
    <property type="evidence" value="ECO:0007669"/>
    <property type="project" value="TreeGrafter"/>
</dbReference>
<organism evidence="2 3">
    <name type="scientific">Camellia sinensis var. sinensis</name>
    <name type="common">China tea</name>
    <dbReference type="NCBI Taxonomy" id="542762"/>
    <lineage>
        <taxon>Eukaryota</taxon>
        <taxon>Viridiplantae</taxon>
        <taxon>Streptophyta</taxon>
        <taxon>Embryophyta</taxon>
        <taxon>Tracheophyta</taxon>
        <taxon>Spermatophyta</taxon>
        <taxon>Magnoliopsida</taxon>
        <taxon>eudicotyledons</taxon>
        <taxon>Gunneridae</taxon>
        <taxon>Pentapetalae</taxon>
        <taxon>asterids</taxon>
        <taxon>Ericales</taxon>
        <taxon>Theaceae</taxon>
        <taxon>Camellia</taxon>
    </lineage>
</organism>
<comment type="caution">
    <text evidence="2">The sequence shown here is derived from an EMBL/GenBank/DDBJ whole genome shotgun (WGS) entry which is preliminary data.</text>
</comment>
<dbReference type="GO" id="GO:0005739">
    <property type="term" value="C:mitochondrion"/>
    <property type="evidence" value="ECO:0007669"/>
    <property type="project" value="TreeGrafter"/>
</dbReference>